<dbReference type="SMART" id="SM00060">
    <property type="entry name" value="FN3"/>
    <property type="match status" value="2"/>
</dbReference>
<feature type="domain" description="Fibronectin type-III" evidence="10">
    <location>
        <begin position="2260"/>
        <end position="2359"/>
    </location>
</feature>
<comment type="catalytic activity">
    <reaction evidence="7">
        <text>UDP-alpha-D-glucose + 2 NAD(+) + H2O = UDP-alpha-D-glucuronate + 2 NADH + 3 H(+)</text>
        <dbReference type="Rhea" id="RHEA:23596"/>
        <dbReference type="ChEBI" id="CHEBI:15377"/>
        <dbReference type="ChEBI" id="CHEBI:15378"/>
        <dbReference type="ChEBI" id="CHEBI:57540"/>
        <dbReference type="ChEBI" id="CHEBI:57945"/>
        <dbReference type="ChEBI" id="CHEBI:58052"/>
        <dbReference type="ChEBI" id="CHEBI:58885"/>
        <dbReference type="EC" id="1.1.1.22"/>
    </reaction>
</comment>
<comment type="caution">
    <text evidence="11">The sequence shown here is derived from an EMBL/GenBank/DDBJ whole genome shotgun (WGS) entry which is preliminary data.</text>
</comment>
<feature type="binding site" evidence="9">
    <location>
        <position position="352"/>
    </location>
    <ligand>
        <name>NAD(+)</name>
        <dbReference type="ChEBI" id="CHEBI:57540"/>
    </ligand>
</feature>
<evidence type="ECO:0000259" key="10">
    <source>
        <dbReference type="PROSITE" id="PS50853"/>
    </source>
</evidence>
<dbReference type="GO" id="GO:0005634">
    <property type="term" value="C:nucleus"/>
    <property type="evidence" value="ECO:0007669"/>
    <property type="project" value="TreeGrafter"/>
</dbReference>
<feature type="binding site" evidence="9">
    <location>
        <begin position="282"/>
        <end position="285"/>
    </location>
    <ligand>
        <name>NAD(+)</name>
        <dbReference type="ChEBI" id="CHEBI:57540"/>
    </ligand>
</feature>
<dbReference type="PROSITE" id="PS50853">
    <property type="entry name" value="FN3"/>
    <property type="match status" value="1"/>
</dbReference>
<organism evidence="11 12">
    <name type="scientific">Symbiodinium natans</name>
    <dbReference type="NCBI Taxonomy" id="878477"/>
    <lineage>
        <taxon>Eukaryota</taxon>
        <taxon>Sar</taxon>
        <taxon>Alveolata</taxon>
        <taxon>Dinophyceae</taxon>
        <taxon>Suessiales</taxon>
        <taxon>Symbiodiniaceae</taxon>
        <taxon>Symbiodinium</taxon>
    </lineage>
</organism>
<accession>A0A812UUY6</accession>
<dbReference type="PANTHER" id="PTHR11374">
    <property type="entry name" value="UDP-GLUCOSE DEHYDROGENASE/UDP-MANNAC DEHYDROGENASE"/>
    <property type="match status" value="1"/>
</dbReference>
<evidence type="ECO:0000256" key="8">
    <source>
        <dbReference type="PIRSR" id="PIRSR500133-1"/>
    </source>
</evidence>
<dbReference type="Pfam" id="PF03720">
    <property type="entry name" value="UDPG_MGDP_dh_C"/>
    <property type="match status" value="1"/>
</dbReference>
<comment type="pathway">
    <text evidence="1">Nucleotide-sugar biosynthesis; UDP-alpha-D-glucuronate biosynthesis; UDP-alpha-D-glucuronate from UDP-alpha-D-glucose: step 1/1.</text>
</comment>
<dbReference type="PANTHER" id="PTHR11374:SF3">
    <property type="entry name" value="UDP-GLUCOSE 6-DEHYDROGENASE"/>
    <property type="match status" value="1"/>
</dbReference>
<dbReference type="EC" id="1.1.1.22" evidence="3"/>
<evidence type="ECO:0000256" key="1">
    <source>
        <dbReference type="ARBA" id="ARBA00004701"/>
    </source>
</evidence>
<dbReference type="Pfam" id="PF03721">
    <property type="entry name" value="UDPG_MGDP_dh_N"/>
    <property type="match status" value="1"/>
</dbReference>
<dbReference type="InterPro" id="IPR017476">
    <property type="entry name" value="UDP-Glc/GDP-Man"/>
</dbReference>
<dbReference type="Pfam" id="PF00041">
    <property type="entry name" value="fn3"/>
    <property type="match status" value="1"/>
</dbReference>
<gene>
    <name evidence="11" type="primary">UGDH</name>
    <name evidence="11" type="ORF">SNAT2548_LOCUS34151</name>
</gene>
<protein>
    <recommendedName>
        <fullName evidence="4">UDP-glucose 6-dehydrogenase</fullName>
        <ecNumber evidence="3">1.1.1.22</ecNumber>
    </recommendedName>
</protein>
<dbReference type="InterPro" id="IPR003961">
    <property type="entry name" value="FN3_dom"/>
</dbReference>
<dbReference type="UniPathway" id="UPA00038">
    <property type="reaction ID" value="UER00491"/>
</dbReference>
<dbReference type="NCBIfam" id="TIGR03026">
    <property type="entry name" value="NDP-sugDHase"/>
    <property type="match status" value="1"/>
</dbReference>
<dbReference type="InterPro" id="IPR036116">
    <property type="entry name" value="FN3_sf"/>
</dbReference>
<evidence type="ECO:0000313" key="12">
    <source>
        <dbReference type="Proteomes" id="UP000604046"/>
    </source>
</evidence>
<keyword evidence="12" id="KW-1185">Reference proteome</keyword>
<dbReference type="SUPFAM" id="SSF51735">
    <property type="entry name" value="NAD(P)-binding Rossmann-fold domains"/>
    <property type="match status" value="1"/>
</dbReference>
<dbReference type="SMART" id="SM00984">
    <property type="entry name" value="UDPG_MGDP_dh_C"/>
    <property type="match status" value="1"/>
</dbReference>
<dbReference type="Gene3D" id="3.40.50.720">
    <property type="entry name" value="NAD(P)-binding Rossmann-like Domain"/>
    <property type="match status" value="2"/>
</dbReference>
<evidence type="ECO:0000256" key="9">
    <source>
        <dbReference type="PIRSR" id="PIRSR500133-3"/>
    </source>
</evidence>
<dbReference type="SUPFAM" id="SSF52413">
    <property type="entry name" value="UDP-glucose/GDP-mannose dehydrogenase C-terminal domain"/>
    <property type="match status" value="1"/>
</dbReference>
<dbReference type="InterPro" id="IPR014026">
    <property type="entry name" value="UDP-Glc/GDP-Man_DH_dimer"/>
</dbReference>
<comment type="similarity">
    <text evidence="2">Belongs to the UDP-glucose/GDP-mannose dehydrogenase family.</text>
</comment>
<feature type="binding site" evidence="9">
    <location>
        <position position="175"/>
    </location>
    <ligand>
        <name>NAD(+)</name>
        <dbReference type="ChEBI" id="CHEBI:57540"/>
    </ligand>
</feature>
<dbReference type="OrthoDB" id="416607at2759"/>
<dbReference type="FunFam" id="3.40.50.720:FF:000032">
    <property type="entry name" value="UDP-glucose 6-dehydrogenase"/>
    <property type="match status" value="1"/>
</dbReference>
<proteinExistence type="inferred from homology"/>
<evidence type="ECO:0000256" key="6">
    <source>
        <dbReference type="ARBA" id="ARBA00023027"/>
    </source>
</evidence>
<dbReference type="FunFam" id="1.20.5.100:FF:000001">
    <property type="entry name" value="UDP-glucose 6-dehydrogenase"/>
    <property type="match status" value="1"/>
</dbReference>
<sequence>MAEDSNLGIRLNRICCIGAGYVGGPTMATIALKCPDLQVSIVDMNEERIAAWNSDSLPIYEPGLDEVVKACRNKNLFFSTDVKKGIEDADIIFASVNTPTKTQGVGKGRAADLRFIESVGRTIAQYANRSKIVIEKSTVPIKTAEAIARVLTANEEANGGRKNFWILSNPEFLAEGTAMKDLDQPDRVLIGGQEEAAIKVLVDIYAHWVPRNRILTTNLWSSELSKLVANAMLAQRVSSINSISRLCERTGADVKEVSRAIGTDSRIGPKFLNASVGFGGSCFQKDILNLVYICQQFGLEEVAAYWQQVVDMNDHQKIAFTSKIISALFNTVTKKKIAVFGFAFKKDTGDVRETPALTVCDMLMKDGALVHIYDPKVEIADALQEFKYHDIEVNQSQFIFTKSPEEACDGAHAIIVLTEWDEFKEYDYEAFYQKMMKPAFLFDGRNMLDHAALEEIGFEVHALGKARAAKHARGEQASREEEFLSLLASSFESLLLRYIAATLAQRCMTQMGAWEAGWNYVFMSAVRLLHAVLATYCPVLVWYNSSNQFVVKPRIIQTMTTNVFYFKFTPEVNGNFWAVVADNADEGFQAVSQSTMHCWTHTAACARTRSEYQRHELHRCDWSEFLPKGFVTVWSIKSMRLGKMFWSARFMRIVLGTACLQQYMRKLRRVGDNLNLLSRLQYGQPAADCRRQGKFVTGGVDNTEEFLFCYFERGPTTYRVFIYLEDTLGQNDGIMETMGIIVPGSAELSNEFLTRPYLVEPETIRGAKIFFQPRRTGYAWAGLMAESSWLTRAGVNNSNGNHADRRSIEIYDIMFFVDMVGSNLFCYYSAVPITANADYTWEFLNCGLTPGVRYRLFVYIIGEEYWDVAVDPDAVFRSPSWNQWHRDNGRVSNGVLVEPPFSNYWAWPDGEPYISKGPHGMGLDVTFTTGRPQALVWAIVQDATSTNFTINAVKTAQLAWGPAGCRQLGAPALDAATYTLTLFGCSLLPAPRKYVLILYTEDQAIQNDGMLSDPIFFEVPVSNGFIIPPALVGEAGLDTGVSLSFEASSSGRVWVYISTLAQANAFSVTIPNVKDAVNAFDTTNCMVAGLAIPASLQVGYRCAIWFQMPLSEIARKRCVKELLLFAAAIFSPDQRTSLSLAAELCLVSSFWHLVNGVGSASLCPYLVPTSTRTRPHLTSLNAKFSIVQLLMLLPYFASYRALQVITMPNCPLVYLSSYVVYVYVEDSNAHLDGTLATPLPIDVGASNSFEVEPALLSVPTTDQVDFRFTPTKLGRVWVVVTPAASLVEPPTRSHMKANVGAVGALSCRVSGSPITPVEQTYVLTGCVLDPGQIYALYVYVEDHRDRGDGTLSRIVFVKVIRSNNFAISPVLLTLPTLDGFDVRFQAMVSGRAWAMAVDAIGGSGVNALSIRSLQGALGGADCQFQDFPIDASLQVWNFTDCRFEESKTYMIFIYIEAWPAVTGDGTLSGPMIASFFDASNVSTEDTGANAGGDVLTIEEVPIVSNWFREDPRQSGPASPGGVTLTLRAAHASGRLWVMITRYRPQVAAESVQNGWNAIGGPGCQRLDAAIDEQEATVQLSECGLLRGRYYYAFAYVAGPEGGLNGTLSPAVEIFVPTVSNDFSQSPRLVSTPLQDDVHFTFAAVQQFGFAWVMIIDSWLAYSLTVESVKAFVNAVGGSNCRKQALSIGTAAQDIVLGSSFPNAGDGCDLMSNGMYVVVVYVEDINGLNDGTLAQLPIRVSPKPAYSNRIAAGPVISVNPVPSDVYLTFAAAIPGRYWAFILPSDRTNVFTLETAKFMDLNPDTVGQAGCRKNNVEMGSGATYVHLTNCDLVMSGAGFTSYSAFVYVEDNSGKIGDLSAAVTVASISNTFVPPFPRIVAFETDGTLSVEVRVNNSGRLWSRIVYSSLYASTERYSGAMSLYVLKQWQAHPDNGPSYGSENCSIDALDVTVELDSLGMQVPIWLNFSNCTFTSGTEYMIAIYAEDSQGNDDGEIVGLKLDKYYNASNYFLVSPAVVGTAMADTFTVQFHTWAAGFVGCVRHIRLSDVGAIDLMKGGVGWCAITLPEDAKCFGHEAVHGINKIRDESNMLLVNPAVKFVFNGSCRDERSGIAASPVVLVASSSGGVETLTLTGCGLGMDTEYRFFMYISGGALDGTLSSGYPFTTFGSLGHIRVQWLQKETDEGGAIDRYRVFLNGTQVYDDYGFRSSLEQSRAGSPPRWVRVADLACTPGLSYEVTLSGRNFGGWSPLSQPLQTGCFLRPGTISNLREVSSSVSADGETASLTVAWTAPQDAAGAETAYYNIYRDRGLRQALFELIGSTTVTQFDDTGLVPGLDYGYQVTAVNAFGEGPVSDVLFLKIAGTPVIETPKVDLLGILNQAGLQLTPSARTGELDQVDGVLQVYSSDRPRTLQALNYGNHRAAHLVVFGRNIVTVEDVDLAGTTAEGDPCLEAELKITAPAKTVQFCAGDGGSAPSITLKHLVSHEEEFGLDPNLFASSRYCSYRFCVERTRMLACSLCCFKQPGSVGVTLPVVYAVVLAPSRYGEIATISWRTGQLSSPAAETGHKRVARFRYFRDFPGTLQSWHAPRGPSAHPSAPLPGDRRMADQLAACAMRSP</sequence>
<evidence type="ECO:0000256" key="3">
    <source>
        <dbReference type="ARBA" id="ARBA00012954"/>
    </source>
</evidence>
<dbReference type="SUPFAM" id="SSF49265">
    <property type="entry name" value="Fibronectin type III"/>
    <property type="match status" value="1"/>
</dbReference>
<dbReference type="EMBL" id="CAJNDS010002796">
    <property type="protein sequence ID" value="CAE7600340.1"/>
    <property type="molecule type" value="Genomic_DNA"/>
</dbReference>
<dbReference type="GO" id="GO:0006024">
    <property type="term" value="P:glycosaminoglycan biosynthetic process"/>
    <property type="evidence" value="ECO:0007669"/>
    <property type="project" value="TreeGrafter"/>
</dbReference>
<dbReference type="InterPro" id="IPR014027">
    <property type="entry name" value="UDP-Glc/GDP-Man_DH_C"/>
</dbReference>
<keyword evidence="5" id="KW-0560">Oxidoreductase</keyword>
<dbReference type="GO" id="GO:0006065">
    <property type="term" value="P:UDP-glucuronate biosynthetic process"/>
    <property type="evidence" value="ECO:0007669"/>
    <property type="project" value="UniProtKB-UniPathway"/>
</dbReference>
<dbReference type="GO" id="GO:0051287">
    <property type="term" value="F:NAD binding"/>
    <property type="evidence" value="ECO:0007669"/>
    <property type="project" value="InterPro"/>
</dbReference>
<keyword evidence="6 9" id="KW-0520">NAD</keyword>
<evidence type="ECO:0000313" key="11">
    <source>
        <dbReference type="EMBL" id="CAE7600340.1"/>
    </source>
</evidence>
<dbReference type="InterPro" id="IPR008927">
    <property type="entry name" value="6-PGluconate_DH-like_C_sf"/>
</dbReference>
<dbReference type="GO" id="GO:0003979">
    <property type="term" value="F:UDP-glucose 6-dehydrogenase activity"/>
    <property type="evidence" value="ECO:0007669"/>
    <property type="project" value="UniProtKB-EC"/>
</dbReference>
<reference evidence="11" key="1">
    <citation type="submission" date="2021-02" db="EMBL/GenBank/DDBJ databases">
        <authorList>
            <person name="Dougan E. K."/>
            <person name="Rhodes N."/>
            <person name="Thang M."/>
            <person name="Chan C."/>
        </authorList>
    </citation>
    <scope>NUCLEOTIDE SEQUENCE</scope>
</reference>
<evidence type="ECO:0000256" key="7">
    <source>
        <dbReference type="ARBA" id="ARBA00047473"/>
    </source>
</evidence>
<dbReference type="FunFam" id="3.40.50.720:FF:000114">
    <property type="entry name" value="UDP-glucose 6-dehydrogenase"/>
    <property type="match status" value="1"/>
</dbReference>
<evidence type="ECO:0000256" key="5">
    <source>
        <dbReference type="ARBA" id="ARBA00023002"/>
    </source>
</evidence>
<dbReference type="InterPro" id="IPR036220">
    <property type="entry name" value="UDP-Glc/GDP-Man_DH_C_sf"/>
</dbReference>
<dbReference type="Gene3D" id="1.20.5.100">
    <property type="entry name" value="Cytochrome c1, transmembrane anchor, C-terminal"/>
    <property type="match status" value="1"/>
</dbReference>
<name>A0A812UUY6_9DINO</name>
<dbReference type="PIRSF" id="PIRSF000124">
    <property type="entry name" value="UDPglc_GDPman_dh"/>
    <property type="match status" value="1"/>
</dbReference>
<feature type="binding site" evidence="9">
    <location>
        <position position="48"/>
    </location>
    <ligand>
        <name>NAD(+)</name>
        <dbReference type="ChEBI" id="CHEBI:57540"/>
    </ligand>
</feature>
<dbReference type="Pfam" id="PF00984">
    <property type="entry name" value="UDPG_MGDP_dh"/>
    <property type="match status" value="1"/>
</dbReference>
<evidence type="ECO:0000256" key="4">
    <source>
        <dbReference type="ARBA" id="ARBA00015132"/>
    </source>
</evidence>
<dbReference type="InterPro" id="IPR013783">
    <property type="entry name" value="Ig-like_fold"/>
</dbReference>
<feature type="binding site" evidence="9">
    <location>
        <position position="43"/>
    </location>
    <ligand>
        <name>NAD(+)</name>
        <dbReference type="ChEBI" id="CHEBI:57540"/>
    </ligand>
</feature>
<feature type="binding site" evidence="9">
    <location>
        <begin position="137"/>
        <end position="138"/>
    </location>
    <ligand>
        <name>NAD(+)</name>
        <dbReference type="ChEBI" id="CHEBI:57540"/>
    </ligand>
</feature>
<dbReference type="Gene3D" id="2.60.40.10">
    <property type="entry name" value="Immunoglobulins"/>
    <property type="match status" value="1"/>
</dbReference>
<feature type="active site" description="Nucleophile" evidence="8">
    <location>
        <position position="282"/>
    </location>
</feature>
<dbReference type="CDD" id="cd00063">
    <property type="entry name" value="FN3"/>
    <property type="match status" value="2"/>
</dbReference>
<dbReference type="Proteomes" id="UP000604046">
    <property type="component" value="Unassembled WGS sequence"/>
</dbReference>
<evidence type="ECO:0000256" key="2">
    <source>
        <dbReference type="ARBA" id="ARBA00006601"/>
    </source>
</evidence>
<dbReference type="SUPFAM" id="SSF48179">
    <property type="entry name" value="6-phosphogluconate dehydrogenase C-terminal domain-like"/>
    <property type="match status" value="1"/>
</dbReference>
<dbReference type="InterPro" id="IPR001732">
    <property type="entry name" value="UDP-Glc/GDP-Man_DH_N"/>
</dbReference>
<feature type="binding site" evidence="9">
    <location>
        <begin position="96"/>
        <end position="100"/>
    </location>
    <ligand>
        <name>NAD(+)</name>
        <dbReference type="ChEBI" id="CHEBI:57540"/>
    </ligand>
</feature>
<feature type="binding site" evidence="9">
    <location>
        <begin position="18"/>
        <end position="23"/>
    </location>
    <ligand>
        <name>NAD(+)</name>
        <dbReference type="ChEBI" id="CHEBI:57540"/>
    </ligand>
</feature>
<dbReference type="InterPro" id="IPR036291">
    <property type="entry name" value="NAD(P)-bd_dom_sf"/>
</dbReference>
<dbReference type="PIRSF" id="PIRSF500133">
    <property type="entry name" value="UDPglc_DH_euk"/>
    <property type="match status" value="1"/>
</dbReference>
<dbReference type="InterPro" id="IPR028356">
    <property type="entry name" value="UDPglc_DH_euk"/>
</dbReference>